<sequence>MLFSRSITALPVLAHTNLKQFMKYSSALNSRELKRRLKAEQKLKEKAEKVAQQPAESSEKKSSKAEEEISPNEYYKLRTTAIAALKNGSKDDHPYPHKFTVTISLEEFIEKYNNLNSGDFTLVALICNKFIAIKSCPHIYNSKFELFVMKKEICNAYTELNDPAIQRERFEQQAKDRAAGDDEAPPTDEAFCTALEYGLPPTGGWGLGVDRLTMFLTDSNNIKEVLLFPAMKPDDPNKHLKEESTSTETPAQNGA</sequence>
<feature type="region of interest" description="Disordered" evidence="4">
    <location>
        <begin position="233"/>
        <end position="255"/>
    </location>
</feature>
<dbReference type="InterPro" id="IPR004364">
    <property type="entry name" value="Aa-tRNA-synt_II"/>
</dbReference>
<accession>A0A8S4RPJ3</accession>
<protein>
    <submittedName>
        <fullName evidence="6">Jg6819 protein</fullName>
    </submittedName>
</protein>
<dbReference type="GO" id="GO:0000049">
    <property type="term" value="F:tRNA binding"/>
    <property type="evidence" value="ECO:0007669"/>
    <property type="project" value="TreeGrafter"/>
</dbReference>
<dbReference type="Pfam" id="PF00152">
    <property type="entry name" value="tRNA-synt_2"/>
    <property type="match status" value="1"/>
</dbReference>
<dbReference type="PANTHER" id="PTHR42918">
    <property type="entry name" value="LYSYL-TRNA SYNTHETASE"/>
    <property type="match status" value="1"/>
</dbReference>
<keyword evidence="2" id="KW-0547">Nucleotide-binding</keyword>
<evidence type="ECO:0000256" key="4">
    <source>
        <dbReference type="SAM" id="MobiDB-lite"/>
    </source>
</evidence>
<dbReference type="SUPFAM" id="SSF55681">
    <property type="entry name" value="Class II aaRS and biotin synthetases"/>
    <property type="match status" value="1"/>
</dbReference>
<dbReference type="GO" id="GO:0017101">
    <property type="term" value="C:aminoacyl-tRNA synthetase multienzyme complex"/>
    <property type="evidence" value="ECO:0007669"/>
    <property type="project" value="TreeGrafter"/>
</dbReference>
<gene>
    <name evidence="6" type="primary">jg6819</name>
    <name evidence="6" type="ORF">PAEG_LOCUS15868</name>
</gene>
<evidence type="ECO:0000313" key="6">
    <source>
        <dbReference type="EMBL" id="CAH2238830.1"/>
    </source>
</evidence>
<proteinExistence type="predicted"/>
<keyword evidence="3" id="KW-0067">ATP-binding</keyword>
<keyword evidence="7" id="KW-1185">Reference proteome</keyword>
<evidence type="ECO:0000256" key="1">
    <source>
        <dbReference type="ARBA" id="ARBA00022598"/>
    </source>
</evidence>
<dbReference type="GO" id="GO:0005829">
    <property type="term" value="C:cytosol"/>
    <property type="evidence" value="ECO:0007669"/>
    <property type="project" value="TreeGrafter"/>
</dbReference>
<keyword evidence="1" id="KW-0436">Ligase</keyword>
<comment type="caution">
    <text evidence="6">The sequence shown here is derived from an EMBL/GenBank/DDBJ whole genome shotgun (WGS) entry which is preliminary data.</text>
</comment>
<dbReference type="OrthoDB" id="21243at2759"/>
<dbReference type="GO" id="GO:0005739">
    <property type="term" value="C:mitochondrion"/>
    <property type="evidence" value="ECO:0007669"/>
    <property type="project" value="TreeGrafter"/>
</dbReference>
<evidence type="ECO:0000259" key="5">
    <source>
        <dbReference type="PROSITE" id="PS50862"/>
    </source>
</evidence>
<dbReference type="GO" id="GO:0006430">
    <property type="term" value="P:lysyl-tRNA aminoacylation"/>
    <property type="evidence" value="ECO:0007669"/>
    <property type="project" value="TreeGrafter"/>
</dbReference>
<dbReference type="Gene3D" id="3.30.930.10">
    <property type="entry name" value="Bira Bifunctional Protein, Domain 2"/>
    <property type="match status" value="1"/>
</dbReference>
<evidence type="ECO:0000256" key="2">
    <source>
        <dbReference type="ARBA" id="ARBA00022741"/>
    </source>
</evidence>
<name>A0A8S4RPJ3_9NEOP</name>
<dbReference type="EMBL" id="CAKXAJ010025404">
    <property type="protein sequence ID" value="CAH2238830.1"/>
    <property type="molecule type" value="Genomic_DNA"/>
</dbReference>
<dbReference type="AlphaFoldDB" id="A0A8S4RPJ3"/>
<evidence type="ECO:0000313" key="7">
    <source>
        <dbReference type="Proteomes" id="UP000838756"/>
    </source>
</evidence>
<dbReference type="GO" id="GO:0004824">
    <property type="term" value="F:lysine-tRNA ligase activity"/>
    <property type="evidence" value="ECO:0007669"/>
    <property type="project" value="TreeGrafter"/>
</dbReference>
<dbReference type="PANTHER" id="PTHR42918:SF9">
    <property type="entry name" value="LYSINE--TRNA LIGASE"/>
    <property type="match status" value="1"/>
</dbReference>
<feature type="compositionally biased region" description="Basic and acidic residues" evidence="4">
    <location>
        <begin position="57"/>
        <end position="67"/>
    </location>
</feature>
<evidence type="ECO:0000256" key="3">
    <source>
        <dbReference type="ARBA" id="ARBA00022840"/>
    </source>
</evidence>
<feature type="compositionally biased region" description="Polar residues" evidence="4">
    <location>
        <begin position="246"/>
        <end position="255"/>
    </location>
</feature>
<feature type="compositionally biased region" description="Basic and acidic residues" evidence="4">
    <location>
        <begin position="233"/>
        <end position="244"/>
    </location>
</feature>
<dbReference type="Proteomes" id="UP000838756">
    <property type="component" value="Unassembled WGS sequence"/>
</dbReference>
<feature type="domain" description="Aminoacyl-transfer RNA synthetases class-II family profile" evidence="5">
    <location>
        <begin position="1"/>
        <end position="233"/>
    </location>
</feature>
<reference evidence="6" key="1">
    <citation type="submission" date="2022-03" db="EMBL/GenBank/DDBJ databases">
        <authorList>
            <person name="Lindestad O."/>
        </authorList>
    </citation>
    <scope>NUCLEOTIDE SEQUENCE</scope>
</reference>
<organism evidence="6 7">
    <name type="scientific">Pararge aegeria aegeria</name>
    <dbReference type="NCBI Taxonomy" id="348720"/>
    <lineage>
        <taxon>Eukaryota</taxon>
        <taxon>Metazoa</taxon>
        <taxon>Ecdysozoa</taxon>
        <taxon>Arthropoda</taxon>
        <taxon>Hexapoda</taxon>
        <taxon>Insecta</taxon>
        <taxon>Pterygota</taxon>
        <taxon>Neoptera</taxon>
        <taxon>Endopterygota</taxon>
        <taxon>Lepidoptera</taxon>
        <taxon>Glossata</taxon>
        <taxon>Ditrysia</taxon>
        <taxon>Papilionoidea</taxon>
        <taxon>Nymphalidae</taxon>
        <taxon>Satyrinae</taxon>
        <taxon>Satyrini</taxon>
        <taxon>Parargina</taxon>
        <taxon>Pararge</taxon>
    </lineage>
</organism>
<feature type="region of interest" description="Disordered" evidence="4">
    <location>
        <begin position="44"/>
        <end position="69"/>
    </location>
</feature>
<dbReference type="InterPro" id="IPR045864">
    <property type="entry name" value="aa-tRNA-synth_II/BPL/LPL"/>
</dbReference>
<dbReference type="PROSITE" id="PS50862">
    <property type="entry name" value="AA_TRNA_LIGASE_II"/>
    <property type="match status" value="1"/>
</dbReference>
<dbReference type="GO" id="GO:0005524">
    <property type="term" value="F:ATP binding"/>
    <property type="evidence" value="ECO:0007669"/>
    <property type="project" value="InterPro"/>
</dbReference>
<dbReference type="InterPro" id="IPR006195">
    <property type="entry name" value="aa-tRNA-synth_II"/>
</dbReference>